<dbReference type="AlphaFoldDB" id="A0A392R196"/>
<name>A0A392R196_9FABA</name>
<organism evidence="1 2">
    <name type="scientific">Trifolium medium</name>
    <dbReference type="NCBI Taxonomy" id="97028"/>
    <lineage>
        <taxon>Eukaryota</taxon>
        <taxon>Viridiplantae</taxon>
        <taxon>Streptophyta</taxon>
        <taxon>Embryophyta</taxon>
        <taxon>Tracheophyta</taxon>
        <taxon>Spermatophyta</taxon>
        <taxon>Magnoliopsida</taxon>
        <taxon>eudicotyledons</taxon>
        <taxon>Gunneridae</taxon>
        <taxon>Pentapetalae</taxon>
        <taxon>rosids</taxon>
        <taxon>fabids</taxon>
        <taxon>Fabales</taxon>
        <taxon>Fabaceae</taxon>
        <taxon>Papilionoideae</taxon>
        <taxon>50 kb inversion clade</taxon>
        <taxon>NPAAA clade</taxon>
        <taxon>Hologalegina</taxon>
        <taxon>IRL clade</taxon>
        <taxon>Trifolieae</taxon>
        <taxon>Trifolium</taxon>
    </lineage>
</organism>
<proteinExistence type="predicted"/>
<protein>
    <submittedName>
        <fullName evidence="1">Ribonuclease H</fullName>
    </submittedName>
</protein>
<evidence type="ECO:0000313" key="1">
    <source>
        <dbReference type="EMBL" id="MCI29600.1"/>
    </source>
</evidence>
<evidence type="ECO:0000313" key="2">
    <source>
        <dbReference type="Proteomes" id="UP000265520"/>
    </source>
</evidence>
<keyword evidence="2" id="KW-1185">Reference proteome</keyword>
<sequence>KSTIDEHFKRPLNPVMAVGKRAEQYMKSVLLHDVTHKVERVEVMVGWKPPMEGWVKAVKLNTDGAYKEGSVAGCGGVIRDST</sequence>
<reference evidence="1 2" key="1">
    <citation type="journal article" date="2018" name="Front. Plant Sci.">
        <title>Red Clover (Trifolium pratense) and Zigzag Clover (T. medium) - A Picture of Genomic Similarities and Differences.</title>
        <authorList>
            <person name="Dluhosova J."/>
            <person name="Istvanek J."/>
            <person name="Nedelnik J."/>
            <person name="Repkova J."/>
        </authorList>
    </citation>
    <scope>NUCLEOTIDE SEQUENCE [LARGE SCALE GENOMIC DNA]</scope>
    <source>
        <strain evidence="2">cv. 10/8</strain>
        <tissue evidence="1">Leaf</tissue>
    </source>
</reference>
<dbReference type="Proteomes" id="UP000265520">
    <property type="component" value="Unassembled WGS sequence"/>
</dbReference>
<feature type="non-terminal residue" evidence="1">
    <location>
        <position position="1"/>
    </location>
</feature>
<comment type="caution">
    <text evidence="1">The sequence shown here is derived from an EMBL/GenBank/DDBJ whole genome shotgun (WGS) entry which is preliminary data.</text>
</comment>
<dbReference type="EMBL" id="LXQA010173703">
    <property type="protein sequence ID" value="MCI29600.1"/>
    <property type="molecule type" value="Genomic_DNA"/>
</dbReference>
<accession>A0A392R196</accession>